<dbReference type="InterPro" id="IPR000210">
    <property type="entry name" value="BTB/POZ_dom"/>
</dbReference>
<feature type="compositionally biased region" description="Pro residues" evidence="3">
    <location>
        <begin position="32"/>
        <end position="42"/>
    </location>
</feature>
<name>A0AAD6IT56_DREDA</name>
<dbReference type="GO" id="GO:0000151">
    <property type="term" value="C:ubiquitin ligase complex"/>
    <property type="evidence" value="ECO:0007669"/>
    <property type="project" value="TreeGrafter"/>
</dbReference>
<keyword evidence="2" id="KW-0040">ANK repeat</keyword>
<feature type="region of interest" description="Disordered" evidence="3">
    <location>
        <begin position="1"/>
        <end position="77"/>
    </location>
</feature>
<dbReference type="GO" id="GO:0005737">
    <property type="term" value="C:cytoplasm"/>
    <property type="evidence" value="ECO:0007669"/>
    <property type="project" value="TreeGrafter"/>
</dbReference>
<evidence type="ECO:0000313" key="6">
    <source>
        <dbReference type="Proteomes" id="UP001221413"/>
    </source>
</evidence>
<dbReference type="Proteomes" id="UP001221413">
    <property type="component" value="Unassembled WGS sequence"/>
</dbReference>
<feature type="region of interest" description="Disordered" evidence="3">
    <location>
        <begin position="278"/>
        <end position="299"/>
    </location>
</feature>
<organism evidence="5 6">
    <name type="scientific">Drechslerella dactyloides</name>
    <name type="common">Nematode-trapping fungus</name>
    <name type="synonym">Arthrobotrys dactyloides</name>
    <dbReference type="NCBI Taxonomy" id="74499"/>
    <lineage>
        <taxon>Eukaryota</taxon>
        <taxon>Fungi</taxon>
        <taxon>Dikarya</taxon>
        <taxon>Ascomycota</taxon>
        <taxon>Pezizomycotina</taxon>
        <taxon>Orbiliomycetes</taxon>
        <taxon>Orbiliales</taxon>
        <taxon>Orbiliaceae</taxon>
        <taxon>Drechslerella</taxon>
    </lineage>
</organism>
<proteinExistence type="predicted"/>
<protein>
    <recommendedName>
        <fullName evidence="4">BTB domain-containing protein</fullName>
    </recommendedName>
</protein>
<feature type="domain" description="BTB" evidence="4">
    <location>
        <begin position="318"/>
        <end position="389"/>
    </location>
</feature>
<keyword evidence="6" id="KW-1185">Reference proteome</keyword>
<gene>
    <name evidence="5" type="ORF">Dda_9233</name>
</gene>
<dbReference type="AlphaFoldDB" id="A0AAD6IT56"/>
<dbReference type="SMART" id="SM00225">
    <property type="entry name" value="BTB"/>
    <property type="match status" value="2"/>
</dbReference>
<dbReference type="PANTHER" id="PTHR46231:SF1">
    <property type="entry name" value="ANKYRIN REPEAT AND BTB_POZ DOMAIN-CONTAINING PROTEIN 1"/>
    <property type="match status" value="1"/>
</dbReference>
<comment type="caution">
    <text evidence="5">The sequence shown here is derived from an EMBL/GenBank/DDBJ whole genome shotgun (WGS) entry which is preliminary data.</text>
</comment>
<dbReference type="InterPro" id="IPR044515">
    <property type="entry name" value="ABTB1"/>
</dbReference>
<sequence length="534" mass="59557">MDWKMDEPGPPQSARWSGQSVRGDDKPVDAPNSPPPPKPQPQPVKKSPQPQPTKRSPRSPRRPPQRPPVTKAPAIPPDSLLRLLKSSEYSDVTALVGTGDAMRIYRLHRNIICTRSRYFHSACQYYVQSGSALPQIQLPDMLPPVFDIVLEFIYGNILVLDAHQHLILALYRAAEFLQIHSFKIQIARQVVRGMFEHGSPAGYFTSLRKCTDELALRGNIPADFIQAEIMKTGGGSDGTTKFWMALAFSYQKALHATVCSECRGMAQAGKTVKFADGQNDSEMAGHKTRKESPQGSGYAAAAASRKRSLAGRGNRPDHDITVVVGPSDCSMEFNLHQHVLCANSPYFRRSCKDSRKYGYRKTLHLRECPAHAFSVAVRWMYGSELEMTPDTFQSGVVLDTYRLAGTLGIQDLRTEVLDKVLQLVTGQASMRKNDPSRLSGNPLILLARLTSYSSSEDYPSLLKIAKVIARNGSFLPDTVRQIARDTKCTAPDLFYKLMLAAYQEQVGNNVCRACRAGKFKDWKRKRCCSCNERF</sequence>
<feature type="compositionally biased region" description="Low complexity" evidence="3">
    <location>
        <begin position="43"/>
        <end position="54"/>
    </location>
</feature>
<dbReference type="InterPro" id="IPR011333">
    <property type="entry name" value="SKP1/BTB/POZ_sf"/>
</dbReference>
<dbReference type="PROSITE" id="PS50097">
    <property type="entry name" value="BTB"/>
    <property type="match status" value="2"/>
</dbReference>
<evidence type="ECO:0000313" key="5">
    <source>
        <dbReference type="EMBL" id="KAJ6255942.1"/>
    </source>
</evidence>
<dbReference type="Pfam" id="PF00651">
    <property type="entry name" value="BTB"/>
    <property type="match status" value="2"/>
</dbReference>
<evidence type="ECO:0000256" key="1">
    <source>
        <dbReference type="ARBA" id="ARBA00022737"/>
    </source>
</evidence>
<evidence type="ECO:0000259" key="4">
    <source>
        <dbReference type="PROSITE" id="PS50097"/>
    </source>
</evidence>
<feature type="compositionally biased region" description="Basic residues" evidence="3">
    <location>
        <begin position="55"/>
        <end position="64"/>
    </location>
</feature>
<feature type="domain" description="BTB" evidence="4">
    <location>
        <begin position="90"/>
        <end position="162"/>
    </location>
</feature>
<dbReference type="CDD" id="cd18186">
    <property type="entry name" value="BTB_POZ_ZBTB_KLHL-like"/>
    <property type="match status" value="2"/>
</dbReference>
<keyword evidence="1" id="KW-0677">Repeat</keyword>
<dbReference type="PANTHER" id="PTHR46231">
    <property type="entry name" value="ANKYRIN REPEAT AND BTB/POZ DOMAIN-CONTAINING PROTEIN 1"/>
    <property type="match status" value="1"/>
</dbReference>
<accession>A0AAD6IT56</accession>
<dbReference type="EMBL" id="JAQGDS010000016">
    <property type="protein sequence ID" value="KAJ6255942.1"/>
    <property type="molecule type" value="Genomic_DNA"/>
</dbReference>
<evidence type="ECO:0000256" key="3">
    <source>
        <dbReference type="SAM" id="MobiDB-lite"/>
    </source>
</evidence>
<dbReference type="SUPFAM" id="SSF54695">
    <property type="entry name" value="POZ domain"/>
    <property type="match status" value="2"/>
</dbReference>
<dbReference type="Gene3D" id="3.30.710.10">
    <property type="entry name" value="Potassium Channel Kv1.1, Chain A"/>
    <property type="match status" value="2"/>
</dbReference>
<reference evidence="5" key="1">
    <citation type="submission" date="2023-01" db="EMBL/GenBank/DDBJ databases">
        <title>The chitinases involved in constricting ring structure development in the nematode-trapping fungus Drechslerella dactyloides.</title>
        <authorList>
            <person name="Wang R."/>
            <person name="Zhang L."/>
            <person name="Tang P."/>
            <person name="Li S."/>
            <person name="Liang L."/>
        </authorList>
    </citation>
    <scope>NUCLEOTIDE SEQUENCE</scope>
    <source>
        <strain evidence="5">YMF1.00031</strain>
    </source>
</reference>
<evidence type="ECO:0000256" key="2">
    <source>
        <dbReference type="ARBA" id="ARBA00023043"/>
    </source>
</evidence>